<dbReference type="InterPro" id="IPR035901">
    <property type="entry name" value="GIY-YIG_endonuc_sf"/>
</dbReference>
<accession>A0A2D2LYS7</accession>
<sequence length="205" mass="22596">MHIRFHKHLFGGTGNKPLWNAVQKYGLENFAFLVIDEIPDFTSDMNQQLLDLETAYIAAYGDYNIAREAGNTLGVTHTEAQREAMRANYSQARRDAIGALNRGKKLRPETVELIRAAALSRQPMSDESRAKVSVNSAKALLLELTMVDGSALPDGTTSIVLRTVPVVAEYCNCNEKTVRRALKGNGIIKGKWLVKSLGLAMNMTS</sequence>
<evidence type="ECO:0008006" key="2">
    <source>
        <dbReference type="Google" id="ProtNLM"/>
    </source>
</evidence>
<geneLocation type="mitochondrion" evidence="1"/>
<dbReference type="RefSeq" id="YP_009443025.1">
    <property type="nucleotide sequence ID" value="NC_036340.1"/>
</dbReference>
<dbReference type="Gene3D" id="3.40.1440.10">
    <property type="entry name" value="GIY-YIG endonuclease"/>
    <property type="match status" value="1"/>
</dbReference>
<evidence type="ECO:0000313" key="1">
    <source>
        <dbReference type="EMBL" id="ATR80224.1"/>
    </source>
</evidence>
<name>A0A2D2LYS7_RHOMI</name>
<protein>
    <recommendedName>
        <fullName evidence="2">GIY-YIG endonuclease</fullName>
    </recommendedName>
</protein>
<dbReference type="EMBL" id="MF694646">
    <property type="protein sequence ID" value="ATR80224.1"/>
    <property type="molecule type" value="Genomic_DNA"/>
</dbReference>
<proteinExistence type="predicted"/>
<dbReference type="GeneID" id="35092694"/>
<gene>
    <name evidence="1" type="primary">orf205</name>
</gene>
<keyword evidence="1" id="KW-0496">Mitochondrion</keyword>
<organism evidence="1">
    <name type="scientific">Rhodotorula mucilaginosa</name>
    <name type="common">Yeast</name>
    <name type="synonym">Rhodotorula rubra</name>
    <dbReference type="NCBI Taxonomy" id="5537"/>
    <lineage>
        <taxon>Eukaryota</taxon>
        <taxon>Fungi</taxon>
        <taxon>Dikarya</taxon>
        <taxon>Basidiomycota</taxon>
        <taxon>Pucciniomycotina</taxon>
        <taxon>Microbotryomycetes</taxon>
        <taxon>Sporidiobolales</taxon>
        <taxon>Sporidiobolaceae</taxon>
        <taxon>Rhodotorula</taxon>
    </lineage>
</organism>
<reference evidence="1" key="1">
    <citation type="journal article" date="2017" name="PeerJ">
        <title>Whole genome sequencing of Rhodotorula mucilaginosa isolated from the chewing stick (Distemonanthus benthamianus): insights into Rhodotorula phylogeny, mitogenome dynamics and carotenoid biosynthesis.</title>
        <authorList>
            <person name="Gan H.M."/>
            <person name="Thomas B.N."/>
            <person name="Cavanaugh N.T."/>
            <person name="Morales G.H."/>
            <person name="Mayers A.N."/>
            <person name="Savka M.A."/>
            <person name="Hudson A.O."/>
        </authorList>
    </citation>
    <scope>NUCLEOTIDE SEQUENCE</scope>
    <source>
        <strain evidence="1">RIT389</strain>
    </source>
</reference>
<dbReference type="AlphaFoldDB" id="A0A2D2LYS7"/>